<comment type="caution">
    <text evidence="2">The sequence shown here is derived from an EMBL/GenBank/DDBJ whole genome shotgun (WGS) entry which is preliminary data.</text>
</comment>
<keyword evidence="3" id="KW-1185">Reference proteome</keyword>
<organism evidence="2 3">
    <name type="scientific">Massilia consociata</name>
    <dbReference type="NCBI Taxonomy" id="760117"/>
    <lineage>
        <taxon>Bacteria</taxon>
        <taxon>Pseudomonadati</taxon>
        <taxon>Pseudomonadota</taxon>
        <taxon>Betaproteobacteria</taxon>
        <taxon>Burkholderiales</taxon>
        <taxon>Oxalobacteraceae</taxon>
        <taxon>Telluria group</taxon>
        <taxon>Massilia</taxon>
    </lineage>
</organism>
<gene>
    <name evidence="2" type="ORF">ACFFJK_19865</name>
</gene>
<evidence type="ECO:0000313" key="2">
    <source>
        <dbReference type="EMBL" id="MFC0254156.1"/>
    </source>
</evidence>
<evidence type="ECO:0000256" key="1">
    <source>
        <dbReference type="SAM" id="SignalP"/>
    </source>
</evidence>
<dbReference type="EMBL" id="JBHLWP010000019">
    <property type="protein sequence ID" value="MFC0254156.1"/>
    <property type="molecule type" value="Genomic_DNA"/>
</dbReference>
<protein>
    <recommendedName>
        <fullName evidence="4">Lipoprotein</fullName>
    </recommendedName>
</protein>
<sequence>MKFSLIRPASVLALALGLASCGGGEDTYPIAGTVNGLVYPGLVLTANGNTLSVAPPAKAGEDVRFVFPKELKYGDEFRVTVTGQPAHQTCGIPRELERSSYGTGGELAQINAYIQCSINAYEIGGEITGLPGNTELVLANGSSGGTFTANPTVDGVIKYALPAVQYGVTYGVTVLKQPAGHFCTVQNPTGTMGDEPVTNINVTCVRT</sequence>
<evidence type="ECO:0000313" key="3">
    <source>
        <dbReference type="Proteomes" id="UP001589773"/>
    </source>
</evidence>
<evidence type="ECO:0008006" key="4">
    <source>
        <dbReference type="Google" id="ProtNLM"/>
    </source>
</evidence>
<feature type="signal peptide" evidence="1">
    <location>
        <begin position="1"/>
        <end position="24"/>
    </location>
</feature>
<accession>A0ABV6FKW6</accession>
<keyword evidence="1" id="KW-0732">Signal</keyword>
<reference evidence="2 3" key="1">
    <citation type="submission" date="2024-09" db="EMBL/GenBank/DDBJ databases">
        <authorList>
            <person name="Sun Q."/>
            <person name="Mori K."/>
        </authorList>
    </citation>
    <scope>NUCLEOTIDE SEQUENCE [LARGE SCALE GENOMIC DNA]</scope>
    <source>
        <strain evidence="2 3">CCM 7792</strain>
    </source>
</reference>
<dbReference type="RefSeq" id="WP_379681427.1">
    <property type="nucleotide sequence ID" value="NZ_JBHLWP010000019.1"/>
</dbReference>
<name>A0ABV6FKW6_9BURK</name>
<dbReference type="Proteomes" id="UP001589773">
    <property type="component" value="Unassembled WGS sequence"/>
</dbReference>
<feature type="chain" id="PRO_5046790772" description="Lipoprotein" evidence="1">
    <location>
        <begin position="25"/>
        <end position="207"/>
    </location>
</feature>
<dbReference type="PROSITE" id="PS51257">
    <property type="entry name" value="PROKAR_LIPOPROTEIN"/>
    <property type="match status" value="1"/>
</dbReference>
<proteinExistence type="predicted"/>